<comment type="caution">
    <text evidence="1">The sequence shown here is derived from an EMBL/GenBank/DDBJ whole genome shotgun (WGS) entry which is preliminary data.</text>
</comment>
<evidence type="ECO:0000313" key="2">
    <source>
        <dbReference type="Proteomes" id="UP000593577"/>
    </source>
</evidence>
<evidence type="ECO:0000313" key="1">
    <source>
        <dbReference type="EMBL" id="MBA0694181.1"/>
    </source>
</evidence>
<reference evidence="1 2" key="1">
    <citation type="journal article" date="2019" name="Genome Biol. Evol.">
        <title>Insights into the evolution of the New World diploid cottons (Gossypium, subgenus Houzingenia) based on genome sequencing.</title>
        <authorList>
            <person name="Grover C.E."/>
            <person name="Arick M.A. 2nd"/>
            <person name="Thrash A."/>
            <person name="Conover J.L."/>
            <person name="Sanders W.S."/>
            <person name="Peterson D.G."/>
            <person name="Frelichowski J.E."/>
            <person name="Scheffler J.A."/>
            <person name="Scheffler B.E."/>
            <person name="Wendel J.F."/>
        </authorList>
    </citation>
    <scope>NUCLEOTIDE SEQUENCE [LARGE SCALE GENOMIC DNA]</scope>
    <source>
        <strain evidence="1">185</strain>
        <tissue evidence="1">Leaf</tissue>
    </source>
</reference>
<dbReference type="SUPFAM" id="SSF56672">
    <property type="entry name" value="DNA/RNA polymerases"/>
    <property type="match status" value="1"/>
</dbReference>
<accession>A0A7J8Y3M6</accession>
<name>A0A7J8Y3M6_GOSAI</name>
<dbReference type="InterPro" id="IPR043502">
    <property type="entry name" value="DNA/RNA_pol_sf"/>
</dbReference>
<evidence type="ECO:0008006" key="3">
    <source>
        <dbReference type="Google" id="ProtNLM"/>
    </source>
</evidence>
<organism evidence="1 2">
    <name type="scientific">Gossypium aridum</name>
    <name type="common">American cotton</name>
    <name type="synonym">Erioxylum aridum</name>
    <dbReference type="NCBI Taxonomy" id="34290"/>
    <lineage>
        <taxon>Eukaryota</taxon>
        <taxon>Viridiplantae</taxon>
        <taxon>Streptophyta</taxon>
        <taxon>Embryophyta</taxon>
        <taxon>Tracheophyta</taxon>
        <taxon>Spermatophyta</taxon>
        <taxon>Magnoliopsida</taxon>
        <taxon>eudicotyledons</taxon>
        <taxon>Gunneridae</taxon>
        <taxon>Pentapetalae</taxon>
        <taxon>rosids</taxon>
        <taxon>malvids</taxon>
        <taxon>Malvales</taxon>
        <taxon>Malvaceae</taxon>
        <taxon>Malvoideae</taxon>
        <taxon>Gossypium</taxon>
    </lineage>
</organism>
<dbReference type="PANTHER" id="PTHR37984:SF5">
    <property type="entry name" value="PROTEIN NYNRIN-LIKE"/>
    <property type="match status" value="1"/>
</dbReference>
<keyword evidence="2" id="KW-1185">Reference proteome</keyword>
<protein>
    <recommendedName>
        <fullName evidence="3">Reverse transcriptase</fullName>
    </recommendedName>
</protein>
<dbReference type="Proteomes" id="UP000593577">
    <property type="component" value="Unassembled WGS sequence"/>
</dbReference>
<feature type="non-terminal residue" evidence="1">
    <location>
        <position position="1"/>
    </location>
</feature>
<gene>
    <name evidence="1" type="ORF">Goari_004501</name>
</gene>
<dbReference type="InterPro" id="IPR050951">
    <property type="entry name" value="Retrovirus_Pol_polyprotein"/>
</dbReference>
<dbReference type="AlphaFoldDB" id="A0A7J8Y3M6"/>
<dbReference type="InterPro" id="IPR043128">
    <property type="entry name" value="Rev_trsase/Diguanyl_cyclase"/>
</dbReference>
<proteinExistence type="predicted"/>
<sequence>IVIVPLESETLSVNPLLVVHADLDLLFLPLLLGPLRSSTWGLRIAVPPLASHVLLHFLFEFTFDLSSSAALTFLMIVKESPSTKIFLKLNSSAKIKACKHAHTFAMFWDHIISGEGITVDPSKISAVVEWKPPRSISKVRSFLGLVGYYQRFVKGFS</sequence>
<dbReference type="Gene3D" id="3.30.70.270">
    <property type="match status" value="1"/>
</dbReference>
<feature type="non-terminal residue" evidence="1">
    <location>
        <position position="157"/>
    </location>
</feature>
<dbReference type="PANTHER" id="PTHR37984">
    <property type="entry name" value="PROTEIN CBG26694"/>
    <property type="match status" value="1"/>
</dbReference>
<dbReference type="EMBL" id="JABFAA010000010">
    <property type="protein sequence ID" value="MBA0694181.1"/>
    <property type="molecule type" value="Genomic_DNA"/>
</dbReference>